<accession>A0A2T8IBZ3</accession>
<dbReference type="AlphaFoldDB" id="A0A2T8IBZ3"/>
<dbReference type="Proteomes" id="UP000243499">
    <property type="component" value="Chromosome 7"/>
</dbReference>
<gene>
    <name evidence="2" type="ORF">PAHAL_7G121500</name>
</gene>
<reference evidence="2" key="1">
    <citation type="submission" date="2018-04" db="EMBL/GenBank/DDBJ databases">
        <title>WGS assembly of Panicum hallii.</title>
        <authorList>
            <person name="Lovell J."/>
            <person name="Jenkins J."/>
            <person name="Lowry D."/>
            <person name="Mamidi S."/>
            <person name="Sreedasyam A."/>
            <person name="Weng X."/>
            <person name="Barry K."/>
            <person name="Bonette J."/>
            <person name="Campitelli B."/>
            <person name="Daum C."/>
            <person name="Gordon S."/>
            <person name="Gould B."/>
            <person name="Lipzen A."/>
            <person name="Macqueen A."/>
            <person name="Palacio-Mejia J."/>
            <person name="Plott C."/>
            <person name="Shakirov E."/>
            <person name="Shu S."/>
            <person name="Yoshinaga Y."/>
            <person name="Zane M."/>
            <person name="Rokhsar D."/>
            <person name="Grimwood J."/>
            <person name="Schmutz J."/>
            <person name="Juenger T."/>
        </authorList>
    </citation>
    <scope>NUCLEOTIDE SEQUENCE [LARGE SCALE GENOMIC DNA]</scope>
    <source>
        <strain evidence="2">FIL2</strain>
    </source>
</reference>
<dbReference type="Gramene" id="PVH35184">
    <property type="protein sequence ID" value="PVH35184"/>
    <property type="gene ID" value="PAHAL_7G121500"/>
</dbReference>
<evidence type="ECO:0000256" key="1">
    <source>
        <dbReference type="SAM" id="MobiDB-lite"/>
    </source>
</evidence>
<proteinExistence type="predicted"/>
<dbReference type="EMBL" id="CM008052">
    <property type="protein sequence ID" value="PVH35184.1"/>
    <property type="molecule type" value="Genomic_DNA"/>
</dbReference>
<feature type="compositionally biased region" description="Basic residues" evidence="1">
    <location>
        <begin position="124"/>
        <end position="143"/>
    </location>
</feature>
<protein>
    <submittedName>
        <fullName evidence="2">Uncharacterized protein</fullName>
    </submittedName>
</protein>
<organism evidence="2">
    <name type="scientific">Panicum hallii</name>
    <dbReference type="NCBI Taxonomy" id="206008"/>
    <lineage>
        <taxon>Eukaryota</taxon>
        <taxon>Viridiplantae</taxon>
        <taxon>Streptophyta</taxon>
        <taxon>Embryophyta</taxon>
        <taxon>Tracheophyta</taxon>
        <taxon>Spermatophyta</taxon>
        <taxon>Magnoliopsida</taxon>
        <taxon>Liliopsida</taxon>
        <taxon>Poales</taxon>
        <taxon>Poaceae</taxon>
        <taxon>PACMAD clade</taxon>
        <taxon>Panicoideae</taxon>
        <taxon>Panicodae</taxon>
        <taxon>Paniceae</taxon>
        <taxon>Panicinae</taxon>
        <taxon>Panicum</taxon>
        <taxon>Panicum sect. Panicum</taxon>
    </lineage>
</organism>
<feature type="region of interest" description="Disordered" evidence="1">
    <location>
        <begin position="122"/>
        <end position="153"/>
    </location>
</feature>
<feature type="region of interest" description="Disordered" evidence="1">
    <location>
        <begin position="13"/>
        <end position="86"/>
    </location>
</feature>
<sequence length="153" mass="17529">MGGRHCSILIVPRGRGHRRRRVQHEEERNRAPRGTAPSGMARGQPVEVTMTRSRRGQLAARRSRWRRGGTPWRSRASSGRSDHDRFHAVRSSWLWRRRGSPATCGCMHVDDERAEIVIAAGRRSAPRQRLQRRARRKGKKNRKTSGELGAFHG</sequence>
<name>A0A2T8IBZ3_9POAL</name>
<evidence type="ECO:0000313" key="2">
    <source>
        <dbReference type="EMBL" id="PVH35184.1"/>
    </source>
</evidence>